<evidence type="ECO:0000313" key="2">
    <source>
        <dbReference type="EMBL" id="GBO17792.1"/>
    </source>
</evidence>
<dbReference type="AlphaFoldDB" id="A0A4Y2UZS4"/>
<dbReference type="EMBL" id="BGPR01041507">
    <property type="protein sequence ID" value="GBO17792.1"/>
    <property type="molecule type" value="Genomic_DNA"/>
</dbReference>
<protein>
    <submittedName>
        <fullName evidence="2">Uncharacterized protein</fullName>
    </submittedName>
</protein>
<sequence length="160" mass="17715">MARTRAGSHRHTRTKVFLAITSLAQDPEEQPPQGHIFFRCDGHHDPENDDDEQNHAIMAGKYYKLPGVRRAGEVGDQPSRKPGGVEVGLSFPVSHGVTILSIRANINYFSAMSSHGIRTPSCISRIGIIARKSPGYHTAQDPEEQITHGNWNSKSHKLLE</sequence>
<keyword evidence="3" id="KW-1185">Reference proteome</keyword>
<proteinExistence type="predicted"/>
<name>A0A4Y2UZS4_ARAVE</name>
<evidence type="ECO:0000313" key="3">
    <source>
        <dbReference type="Proteomes" id="UP000499080"/>
    </source>
</evidence>
<reference evidence="2 3" key="1">
    <citation type="journal article" date="2019" name="Sci. Rep.">
        <title>Orb-weaving spider Araneus ventricosus genome elucidates the spidroin gene catalogue.</title>
        <authorList>
            <person name="Kono N."/>
            <person name="Nakamura H."/>
            <person name="Ohtoshi R."/>
            <person name="Moran D.A.P."/>
            <person name="Shinohara A."/>
            <person name="Yoshida Y."/>
            <person name="Fujiwara M."/>
            <person name="Mori M."/>
            <person name="Tomita M."/>
            <person name="Arakawa K."/>
        </authorList>
    </citation>
    <scope>NUCLEOTIDE SEQUENCE [LARGE SCALE GENOMIC DNA]</scope>
</reference>
<dbReference type="Proteomes" id="UP000499080">
    <property type="component" value="Unassembled WGS sequence"/>
</dbReference>
<comment type="caution">
    <text evidence="2">The sequence shown here is derived from an EMBL/GenBank/DDBJ whole genome shotgun (WGS) entry which is preliminary data.</text>
</comment>
<gene>
    <name evidence="2" type="ORF">AVEN_25913_1</name>
</gene>
<organism evidence="2 3">
    <name type="scientific">Araneus ventricosus</name>
    <name type="common">Orbweaver spider</name>
    <name type="synonym">Epeira ventricosa</name>
    <dbReference type="NCBI Taxonomy" id="182803"/>
    <lineage>
        <taxon>Eukaryota</taxon>
        <taxon>Metazoa</taxon>
        <taxon>Ecdysozoa</taxon>
        <taxon>Arthropoda</taxon>
        <taxon>Chelicerata</taxon>
        <taxon>Arachnida</taxon>
        <taxon>Araneae</taxon>
        <taxon>Araneomorphae</taxon>
        <taxon>Entelegynae</taxon>
        <taxon>Araneoidea</taxon>
        <taxon>Araneidae</taxon>
        <taxon>Araneus</taxon>
    </lineage>
</organism>
<feature type="region of interest" description="Disordered" evidence="1">
    <location>
        <begin position="135"/>
        <end position="160"/>
    </location>
</feature>
<evidence type="ECO:0000256" key="1">
    <source>
        <dbReference type="SAM" id="MobiDB-lite"/>
    </source>
</evidence>
<accession>A0A4Y2UZS4</accession>